<feature type="chain" id="PRO_5011755066" evidence="3">
    <location>
        <begin position="27"/>
        <end position="244"/>
    </location>
</feature>
<protein>
    <submittedName>
        <fullName evidence="5">Peptidyl-prolyl cis-trans isomerase B (Cyclophilin B)</fullName>
    </submittedName>
</protein>
<dbReference type="PANTHER" id="PTHR45625">
    <property type="entry name" value="PEPTIDYL-PROLYL CIS-TRANS ISOMERASE-RELATED"/>
    <property type="match status" value="1"/>
</dbReference>
<comment type="function">
    <text evidence="1">PPIases accelerate the folding of proteins. It catalyzes the cis-trans isomerization of proline imidic peptide bonds in oligopeptides.</text>
</comment>
<evidence type="ECO:0000259" key="4">
    <source>
        <dbReference type="PROSITE" id="PS50072"/>
    </source>
</evidence>
<keyword evidence="3" id="KW-0732">Signal</keyword>
<gene>
    <name evidence="5" type="ORF">SAMN05660991_02534</name>
</gene>
<organism evidence="5 6">
    <name type="scientific">Trujillonella endophytica</name>
    <dbReference type="NCBI Taxonomy" id="673521"/>
    <lineage>
        <taxon>Bacteria</taxon>
        <taxon>Bacillati</taxon>
        <taxon>Actinomycetota</taxon>
        <taxon>Actinomycetes</taxon>
        <taxon>Geodermatophilales</taxon>
        <taxon>Geodermatophilaceae</taxon>
        <taxon>Trujillonella</taxon>
    </lineage>
</organism>
<evidence type="ECO:0000256" key="2">
    <source>
        <dbReference type="SAM" id="MobiDB-lite"/>
    </source>
</evidence>
<feature type="signal peptide" evidence="3">
    <location>
        <begin position="1"/>
        <end position="26"/>
    </location>
</feature>
<dbReference type="InterPro" id="IPR029000">
    <property type="entry name" value="Cyclophilin-like_dom_sf"/>
</dbReference>
<dbReference type="PROSITE" id="PS50072">
    <property type="entry name" value="CSA_PPIASE_2"/>
    <property type="match status" value="1"/>
</dbReference>
<dbReference type="InterPro" id="IPR044666">
    <property type="entry name" value="Cyclophilin_A-like"/>
</dbReference>
<proteinExistence type="predicted"/>
<sequence>MTWRAPGALVVGLLLLAGCSSEVSGAASPAPVVGGATPTTSSGAPTEDNGGAEAGTVACEWVPDGSGDGVGTPPDEVPAEGTTTLVLTLGQGDLTLTLDAASAPCAAASTAFLAQEGFFDGSPCHRLVDSSSFGVLQCGDPTGTGTGGPGYRFAQEVTEDTSYPAGTVAMANSGRPESTGSQFFLCFVDTQLSPDYTVVGTLDAAGLDVVREIAAAGHDGSLDPSPGGGAPNEPVVVESARVTA</sequence>
<dbReference type="PROSITE" id="PS51257">
    <property type="entry name" value="PROKAR_LIPOPROTEIN"/>
    <property type="match status" value="1"/>
</dbReference>
<evidence type="ECO:0000256" key="1">
    <source>
        <dbReference type="ARBA" id="ARBA00002388"/>
    </source>
</evidence>
<feature type="domain" description="PPIase cyclophilin-type" evidence="4">
    <location>
        <begin position="92"/>
        <end position="242"/>
    </location>
</feature>
<keyword evidence="6" id="KW-1185">Reference proteome</keyword>
<feature type="region of interest" description="Disordered" evidence="2">
    <location>
        <begin position="25"/>
        <end position="51"/>
    </location>
</feature>
<feature type="compositionally biased region" description="Low complexity" evidence="2">
    <location>
        <begin position="25"/>
        <end position="38"/>
    </location>
</feature>
<dbReference type="RefSeq" id="WP_091943647.1">
    <property type="nucleotide sequence ID" value="NZ_FOEE01000007.1"/>
</dbReference>
<accession>A0A1H8TXV6</accession>
<dbReference type="Pfam" id="PF00160">
    <property type="entry name" value="Pro_isomerase"/>
    <property type="match status" value="1"/>
</dbReference>
<dbReference type="InterPro" id="IPR002130">
    <property type="entry name" value="Cyclophilin-type_PPIase_dom"/>
</dbReference>
<dbReference type="EMBL" id="FOEE01000007">
    <property type="protein sequence ID" value="SEO95819.1"/>
    <property type="molecule type" value="Genomic_DNA"/>
</dbReference>
<dbReference type="SUPFAM" id="SSF50891">
    <property type="entry name" value="Cyclophilin-like"/>
    <property type="match status" value="1"/>
</dbReference>
<keyword evidence="5" id="KW-0413">Isomerase</keyword>
<name>A0A1H8TXV6_9ACTN</name>
<dbReference type="AlphaFoldDB" id="A0A1H8TXV6"/>
<evidence type="ECO:0000313" key="5">
    <source>
        <dbReference type="EMBL" id="SEO95819.1"/>
    </source>
</evidence>
<evidence type="ECO:0000256" key="3">
    <source>
        <dbReference type="SAM" id="SignalP"/>
    </source>
</evidence>
<dbReference type="PANTHER" id="PTHR45625:SF3">
    <property type="entry name" value="PEPTIDYL-PROLYL CIS-TRANS ISOMERASE B-RELATED"/>
    <property type="match status" value="1"/>
</dbReference>
<dbReference type="STRING" id="673521.SAMN05660991_02534"/>
<dbReference type="Proteomes" id="UP000198960">
    <property type="component" value="Unassembled WGS sequence"/>
</dbReference>
<reference evidence="6" key="1">
    <citation type="submission" date="2016-10" db="EMBL/GenBank/DDBJ databases">
        <authorList>
            <person name="Varghese N."/>
            <person name="Submissions S."/>
        </authorList>
    </citation>
    <scope>NUCLEOTIDE SEQUENCE [LARGE SCALE GENOMIC DNA]</scope>
    <source>
        <strain evidence="6">DSM 45413</strain>
    </source>
</reference>
<dbReference type="OrthoDB" id="5507614at2"/>
<dbReference type="Gene3D" id="2.40.100.10">
    <property type="entry name" value="Cyclophilin-like"/>
    <property type="match status" value="1"/>
</dbReference>
<evidence type="ECO:0000313" key="6">
    <source>
        <dbReference type="Proteomes" id="UP000198960"/>
    </source>
</evidence>
<dbReference type="GO" id="GO:0003755">
    <property type="term" value="F:peptidyl-prolyl cis-trans isomerase activity"/>
    <property type="evidence" value="ECO:0007669"/>
    <property type="project" value="InterPro"/>
</dbReference>